<dbReference type="RefSeq" id="WP_004904503.1">
    <property type="nucleotide sequence ID" value="NZ_BBTI01000016.1"/>
</dbReference>
<comment type="caution">
    <text evidence="2">The sequence shown here is derived from an EMBL/GenBank/DDBJ whole genome shotgun (WGS) entry which is preliminary data.</text>
</comment>
<dbReference type="InterPro" id="IPR018738">
    <property type="entry name" value="DUF2280"/>
</dbReference>
<dbReference type="Proteomes" id="UP000018418">
    <property type="component" value="Unassembled WGS sequence"/>
</dbReference>
<protein>
    <recommendedName>
        <fullName evidence="4">DUF2280 domain-containing protein</fullName>
    </recommendedName>
</protein>
<name>V2TZT5_9GAMM</name>
<keyword evidence="3" id="KW-1185">Reference proteome</keyword>
<sequence length="163" mass="18611">MATLNKKQKLFIVRSLAVFNTPQETVALVKEEFNIDVSRQQVENYDPTKRAGISLSEELKNEFYETRQGFLDAPQNIPIANLAVRLDRYERLYIKNIKNVAMAIKIMEQAAKDMGGQFTNQTKTELTGKDGETLPVPQQPIPLTPAEIKEHIKECLKKAQDEY</sequence>
<evidence type="ECO:0000313" key="3">
    <source>
        <dbReference type="Proteomes" id="UP000018418"/>
    </source>
</evidence>
<dbReference type="HOGENOM" id="CLU_123849_0_1_6"/>
<evidence type="ECO:0000313" key="2">
    <source>
        <dbReference type="EMBL" id="ESK47488.1"/>
    </source>
</evidence>
<evidence type="ECO:0008006" key="4">
    <source>
        <dbReference type="Google" id="ProtNLM"/>
    </source>
</evidence>
<organism evidence="2 3">
    <name type="scientific">Acinetobacter brisouii CIP 110357</name>
    <dbReference type="NCBI Taxonomy" id="1341683"/>
    <lineage>
        <taxon>Bacteria</taxon>
        <taxon>Pseudomonadati</taxon>
        <taxon>Pseudomonadota</taxon>
        <taxon>Gammaproteobacteria</taxon>
        <taxon>Moraxellales</taxon>
        <taxon>Moraxellaceae</taxon>
        <taxon>Acinetobacter</taxon>
    </lineage>
</organism>
<evidence type="ECO:0000256" key="1">
    <source>
        <dbReference type="SAM" id="MobiDB-lite"/>
    </source>
</evidence>
<dbReference type="Pfam" id="PF10045">
    <property type="entry name" value="DUF2280"/>
    <property type="match status" value="1"/>
</dbReference>
<dbReference type="AlphaFoldDB" id="V2TZT5"/>
<dbReference type="EMBL" id="AYEU01000015">
    <property type="protein sequence ID" value="ESK47488.1"/>
    <property type="molecule type" value="Genomic_DNA"/>
</dbReference>
<reference evidence="2 3" key="1">
    <citation type="submission" date="2013-10" db="EMBL/GenBank/DDBJ databases">
        <title>The Genome Sequence of Acinetobacter brisouii CIP 110357.</title>
        <authorList>
            <consortium name="The Broad Institute Genomics Platform"/>
            <consortium name="The Broad Institute Genome Sequencing Center for Infectious Disease"/>
            <person name="Cerqueira G."/>
            <person name="Feldgarden M."/>
            <person name="Courvalin P."/>
            <person name="Grillot-Courvalin C."/>
            <person name="Clermont D."/>
            <person name="Rocha E."/>
            <person name="Yoon E.-J."/>
            <person name="Nemec A."/>
            <person name="Young S.K."/>
            <person name="Zeng Q."/>
            <person name="Gargeya S."/>
            <person name="Fitzgerald M."/>
            <person name="Abouelleil A."/>
            <person name="Alvarado L."/>
            <person name="Berlin A.M."/>
            <person name="Chapman S.B."/>
            <person name="Gainer-Dewar J."/>
            <person name="Goldberg J."/>
            <person name="Gnerre S."/>
            <person name="Griggs A."/>
            <person name="Gujja S."/>
            <person name="Hansen M."/>
            <person name="Howarth C."/>
            <person name="Imamovic A."/>
            <person name="Ireland A."/>
            <person name="Larimer J."/>
            <person name="McCowan C."/>
            <person name="Murphy C."/>
            <person name="Pearson M."/>
            <person name="Poon T.W."/>
            <person name="Priest M."/>
            <person name="Roberts A."/>
            <person name="Saif S."/>
            <person name="Shea T."/>
            <person name="Sykes S."/>
            <person name="Wortman J."/>
            <person name="Nusbaum C."/>
            <person name="Birren B."/>
        </authorList>
    </citation>
    <scope>NUCLEOTIDE SEQUENCE [LARGE SCALE GENOMIC DNA]</scope>
    <source>
        <strain evidence="2 3">CIP 110357</strain>
    </source>
</reference>
<gene>
    <name evidence="2" type="ORF">P255_02970</name>
</gene>
<dbReference type="OrthoDB" id="6464700at2"/>
<feature type="region of interest" description="Disordered" evidence="1">
    <location>
        <begin position="121"/>
        <end position="143"/>
    </location>
</feature>
<accession>V2TZT5</accession>
<proteinExistence type="predicted"/>
<dbReference type="PATRIC" id="fig|1341683.3.peg.2931"/>